<name>A0A2W2B6Z5_9ACTN</name>
<evidence type="ECO:0000313" key="2">
    <source>
        <dbReference type="Proteomes" id="UP000248764"/>
    </source>
</evidence>
<proteinExistence type="predicted"/>
<gene>
    <name evidence="1" type="ORF">C1I92_13265</name>
</gene>
<comment type="caution">
    <text evidence="1">The sequence shown here is derived from an EMBL/GenBank/DDBJ whole genome shotgun (WGS) entry which is preliminary data.</text>
</comment>
<sequence>MSDNRLGFEALELGDNVTDSFDRKGVVAQVGRELVVLREDYTWKYADDYIAGAKEHDNPYRVERRDWDLDNGFHFWSQASGDEVDLNLSFENCTIEGVKPGDRIVFAANGHSEEIVVPEHEGTDLEPRV</sequence>
<keyword evidence="2" id="KW-1185">Reference proteome</keyword>
<accession>A0A2W2B6Z5</accession>
<evidence type="ECO:0000313" key="1">
    <source>
        <dbReference type="EMBL" id="PZF83241.1"/>
    </source>
</evidence>
<dbReference type="RefSeq" id="WP_111255139.1">
    <property type="nucleotide sequence ID" value="NZ_POTW01000027.1"/>
</dbReference>
<organism evidence="1 2">
    <name type="scientific">Jiangella anatolica</name>
    <dbReference type="NCBI Taxonomy" id="2670374"/>
    <lineage>
        <taxon>Bacteria</taxon>
        <taxon>Bacillati</taxon>
        <taxon>Actinomycetota</taxon>
        <taxon>Actinomycetes</taxon>
        <taxon>Jiangellales</taxon>
        <taxon>Jiangellaceae</taxon>
        <taxon>Jiangella</taxon>
    </lineage>
</organism>
<dbReference type="AlphaFoldDB" id="A0A2W2B6Z5"/>
<reference evidence="1 2" key="1">
    <citation type="submission" date="2018-01" db="EMBL/GenBank/DDBJ databases">
        <title>Draft genome sequence of Jiangella sp. GTF31.</title>
        <authorList>
            <person name="Sahin N."/>
            <person name="Ay H."/>
            <person name="Saygin H."/>
        </authorList>
    </citation>
    <scope>NUCLEOTIDE SEQUENCE [LARGE SCALE GENOMIC DNA]</scope>
    <source>
        <strain evidence="1 2">GTF31</strain>
    </source>
</reference>
<dbReference type="Proteomes" id="UP000248764">
    <property type="component" value="Unassembled WGS sequence"/>
</dbReference>
<protein>
    <submittedName>
        <fullName evidence="1">Uncharacterized protein</fullName>
    </submittedName>
</protein>
<dbReference type="EMBL" id="POTW01000027">
    <property type="protein sequence ID" value="PZF83241.1"/>
    <property type="molecule type" value="Genomic_DNA"/>
</dbReference>